<evidence type="ECO:0000256" key="13">
    <source>
        <dbReference type="NCBIfam" id="TIGR01064"/>
    </source>
</evidence>
<dbReference type="Proteomes" id="UP000563524">
    <property type="component" value="Unassembled WGS sequence"/>
</dbReference>
<dbReference type="Gene3D" id="2.40.33.10">
    <property type="entry name" value="PK beta-barrel domain-like"/>
    <property type="match status" value="1"/>
</dbReference>
<dbReference type="GO" id="GO:0016301">
    <property type="term" value="F:kinase activity"/>
    <property type="evidence" value="ECO:0007669"/>
    <property type="project" value="UniProtKB-KW"/>
</dbReference>
<dbReference type="Pfam" id="PF02887">
    <property type="entry name" value="PK_C"/>
    <property type="match status" value="1"/>
</dbReference>
<evidence type="ECO:0000256" key="3">
    <source>
        <dbReference type="ARBA" id="ARBA00008663"/>
    </source>
</evidence>
<feature type="domain" description="Pyruvate kinase barrel" evidence="15">
    <location>
        <begin position="7"/>
        <end position="322"/>
    </location>
</feature>
<dbReference type="EMBL" id="JACHOB010000001">
    <property type="protein sequence ID" value="MBB4657943.1"/>
    <property type="molecule type" value="Genomic_DNA"/>
</dbReference>
<comment type="catalytic activity">
    <reaction evidence="14">
        <text>pyruvate + ATP = phosphoenolpyruvate + ADP + H(+)</text>
        <dbReference type="Rhea" id="RHEA:18157"/>
        <dbReference type="ChEBI" id="CHEBI:15361"/>
        <dbReference type="ChEBI" id="CHEBI:15378"/>
        <dbReference type="ChEBI" id="CHEBI:30616"/>
        <dbReference type="ChEBI" id="CHEBI:58702"/>
        <dbReference type="ChEBI" id="CHEBI:456216"/>
        <dbReference type="EC" id="2.7.1.40"/>
    </reaction>
</comment>
<evidence type="ECO:0000313" key="18">
    <source>
        <dbReference type="Proteomes" id="UP000563524"/>
    </source>
</evidence>
<evidence type="ECO:0000256" key="12">
    <source>
        <dbReference type="ARBA" id="ARBA00023317"/>
    </source>
</evidence>
<dbReference type="InterPro" id="IPR011037">
    <property type="entry name" value="Pyrv_Knase-like_insert_dom_sf"/>
</dbReference>
<evidence type="ECO:0000256" key="6">
    <source>
        <dbReference type="ARBA" id="ARBA00022723"/>
    </source>
</evidence>
<keyword evidence="12 17" id="KW-0670">Pyruvate</keyword>
<dbReference type="Gene3D" id="3.40.1380.20">
    <property type="entry name" value="Pyruvate kinase, C-terminal domain"/>
    <property type="match status" value="1"/>
</dbReference>
<dbReference type="NCBIfam" id="TIGR01064">
    <property type="entry name" value="pyruv_kin"/>
    <property type="match status" value="1"/>
</dbReference>
<evidence type="ECO:0000256" key="11">
    <source>
        <dbReference type="ARBA" id="ARBA00023152"/>
    </source>
</evidence>
<evidence type="ECO:0000256" key="2">
    <source>
        <dbReference type="ARBA" id="ARBA00004997"/>
    </source>
</evidence>
<dbReference type="PROSITE" id="PS00110">
    <property type="entry name" value="PYRUVATE_KINASE"/>
    <property type="match status" value="1"/>
</dbReference>
<keyword evidence="7" id="KW-0547">Nucleotide-binding</keyword>
<keyword evidence="10 14" id="KW-0460">Magnesium</keyword>
<name>A0A840I0Z2_9PROT</name>
<evidence type="ECO:0000313" key="17">
    <source>
        <dbReference type="EMBL" id="MBB4657943.1"/>
    </source>
</evidence>
<dbReference type="NCBIfam" id="NF004978">
    <property type="entry name" value="PRK06354.1"/>
    <property type="match status" value="1"/>
</dbReference>
<evidence type="ECO:0000256" key="9">
    <source>
        <dbReference type="ARBA" id="ARBA00022840"/>
    </source>
</evidence>
<dbReference type="NCBIfam" id="NF004491">
    <property type="entry name" value="PRK05826.1"/>
    <property type="match status" value="1"/>
</dbReference>
<keyword evidence="18" id="KW-1185">Reference proteome</keyword>
<keyword evidence="11 14" id="KW-0324">Glycolysis</keyword>
<keyword evidence="6" id="KW-0479">Metal-binding</keyword>
<keyword evidence="8 14" id="KW-0418">Kinase</keyword>
<dbReference type="Gene3D" id="3.20.20.60">
    <property type="entry name" value="Phosphoenolpyruvate-binding domains"/>
    <property type="match status" value="1"/>
</dbReference>
<comment type="pathway">
    <text evidence="2 14">Carbohydrate degradation; glycolysis; pyruvate from D-glyceraldehyde 3-phosphate: step 5/5.</text>
</comment>
<evidence type="ECO:0000256" key="1">
    <source>
        <dbReference type="ARBA" id="ARBA00001958"/>
    </source>
</evidence>
<comment type="similarity">
    <text evidence="3 14">Belongs to the pyruvate kinase family.</text>
</comment>
<dbReference type="RefSeq" id="WP_183815411.1">
    <property type="nucleotide sequence ID" value="NZ_JACHOB010000001.1"/>
</dbReference>
<organism evidence="17 18">
    <name type="scientific">Parvularcula dongshanensis</name>
    <dbReference type="NCBI Taxonomy" id="1173995"/>
    <lineage>
        <taxon>Bacteria</taxon>
        <taxon>Pseudomonadati</taxon>
        <taxon>Pseudomonadota</taxon>
        <taxon>Alphaproteobacteria</taxon>
        <taxon>Parvularculales</taxon>
        <taxon>Parvularculaceae</taxon>
        <taxon>Parvularcula</taxon>
    </lineage>
</organism>
<evidence type="ECO:0000256" key="7">
    <source>
        <dbReference type="ARBA" id="ARBA00022741"/>
    </source>
</evidence>
<comment type="caution">
    <text evidence="17">The sequence shown here is derived from an EMBL/GenBank/DDBJ whole genome shotgun (WGS) entry which is preliminary data.</text>
</comment>
<evidence type="ECO:0000256" key="8">
    <source>
        <dbReference type="ARBA" id="ARBA00022777"/>
    </source>
</evidence>
<feature type="domain" description="Pyruvate kinase C-terminal" evidence="16">
    <location>
        <begin position="357"/>
        <end position="468"/>
    </location>
</feature>
<protein>
    <recommendedName>
        <fullName evidence="4 13">Pyruvate kinase</fullName>
        <ecNumber evidence="4 13">2.7.1.40</ecNumber>
    </recommendedName>
</protein>
<dbReference type="PANTHER" id="PTHR11817">
    <property type="entry name" value="PYRUVATE KINASE"/>
    <property type="match status" value="1"/>
</dbReference>
<dbReference type="SUPFAM" id="SSF52935">
    <property type="entry name" value="PK C-terminal domain-like"/>
    <property type="match status" value="1"/>
</dbReference>
<dbReference type="SUPFAM" id="SSF51621">
    <property type="entry name" value="Phosphoenolpyruvate/pyruvate domain"/>
    <property type="match status" value="1"/>
</dbReference>
<reference evidence="17 18" key="1">
    <citation type="submission" date="2020-08" db="EMBL/GenBank/DDBJ databases">
        <title>Genomic Encyclopedia of Type Strains, Phase IV (KMG-IV): sequencing the most valuable type-strain genomes for metagenomic binning, comparative biology and taxonomic classification.</title>
        <authorList>
            <person name="Goeker M."/>
        </authorList>
    </citation>
    <scope>NUCLEOTIDE SEQUENCE [LARGE SCALE GENOMIC DNA]</scope>
    <source>
        <strain evidence="17 18">DSM 102850</strain>
    </source>
</reference>
<sequence length="475" mass="50435">MTLQRPTTKILATMGPASDSPHRIRALLQAGATAFRMNFSHGSHEEHKVRFDALRAVAKEMGRHVPIVSDLQGPKLRVGCLDGGQLTLRYGDLVEAKLGERAGAGIIPIPHQEMFDALKTGDVIMLDDGNLRLSVAEEGKDRIVFKVEVPGLLTDKKGVNVPGRRLPIPAMTAKDERDLEFALREDTDYVALSFVQTAEDVLAAKRIIDGRAKVISKIEKPQAMEEIEAIADASDALMVARGDLGVELPLEEVPMAQRRIIRAARTRGKPVIVATQMLQSMVDAPTPTRAEASDTAAAVMLGADAVMLSAESAVGRHPEAAVAIMSRIIRAASLAEDYQADMSRAAGKPTADSPGSAVALSAAFAAEATHCKAIVASTNTGGTAYTIARLRPAAPILALTPEPKTARQTALAWGVIPVLTDEQPDFEGLSHAAVEAAKGTLSLDEDDRIVLLAGMPTRRTGGTNTLKLIRIGDGA</sequence>
<dbReference type="GO" id="GO:0000287">
    <property type="term" value="F:magnesium ion binding"/>
    <property type="evidence" value="ECO:0007669"/>
    <property type="project" value="UniProtKB-UniRule"/>
</dbReference>
<dbReference type="EC" id="2.7.1.40" evidence="4 13"/>
<dbReference type="InterPro" id="IPR036918">
    <property type="entry name" value="Pyrv_Knase_C_sf"/>
</dbReference>
<dbReference type="InterPro" id="IPR018209">
    <property type="entry name" value="Pyrv_Knase_AS"/>
</dbReference>
<dbReference type="InterPro" id="IPR015813">
    <property type="entry name" value="Pyrv/PenolPyrv_kinase-like_dom"/>
</dbReference>
<dbReference type="InterPro" id="IPR040442">
    <property type="entry name" value="Pyrv_kinase-like_dom_sf"/>
</dbReference>
<evidence type="ECO:0000259" key="16">
    <source>
        <dbReference type="Pfam" id="PF02887"/>
    </source>
</evidence>
<dbReference type="Pfam" id="PF00224">
    <property type="entry name" value="PK"/>
    <property type="match status" value="1"/>
</dbReference>
<comment type="cofactor">
    <cofactor evidence="1">
        <name>K(+)</name>
        <dbReference type="ChEBI" id="CHEBI:29103"/>
    </cofactor>
</comment>
<dbReference type="InterPro" id="IPR015793">
    <property type="entry name" value="Pyrv_Knase_brl"/>
</dbReference>
<keyword evidence="9" id="KW-0067">ATP-binding</keyword>
<evidence type="ECO:0000256" key="4">
    <source>
        <dbReference type="ARBA" id="ARBA00012142"/>
    </source>
</evidence>
<dbReference type="PRINTS" id="PR01050">
    <property type="entry name" value="PYRUVTKNASE"/>
</dbReference>
<dbReference type="InterPro" id="IPR001697">
    <property type="entry name" value="Pyr_Knase"/>
</dbReference>
<dbReference type="UniPathway" id="UPA00109">
    <property type="reaction ID" value="UER00188"/>
</dbReference>
<evidence type="ECO:0000256" key="5">
    <source>
        <dbReference type="ARBA" id="ARBA00022679"/>
    </source>
</evidence>
<gene>
    <name evidence="17" type="ORF">GGQ59_000443</name>
</gene>
<dbReference type="GO" id="GO:0030955">
    <property type="term" value="F:potassium ion binding"/>
    <property type="evidence" value="ECO:0007669"/>
    <property type="project" value="UniProtKB-UniRule"/>
</dbReference>
<dbReference type="SUPFAM" id="SSF50800">
    <property type="entry name" value="PK beta-barrel domain-like"/>
    <property type="match status" value="1"/>
</dbReference>
<evidence type="ECO:0000259" key="15">
    <source>
        <dbReference type="Pfam" id="PF00224"/>
    </source>
</evidence>
<dbReference type="GO" id="GO:0005524">
    <property type="term" value="F:ATP binding"/>
    <property type="evidence" value="ECO:0007669"/>
    <property type="project" value="UniProtKB-KW"/>
</dbReference>
<dbReference type="InterPro" id="IPR015795">
    <property type="entry name" value="Pyrv_Knase_C"/>
</dbReference>
<dbReference type="InterPro" id="IPR015806">
    <property type="entry name" value="Pyrv_Knase_insert_dom_sf"/>
</dbReference>
<evidence type="ECO:0000256" key="10">
    <source>
        <dbReference type="ARBA" id="ARBA00022842"/>
    </source>
</evidence>
<evidence type="ECO:0000256" key="14">
    <source>
        <dbReference type="RuleBase" id="RU000504"/>
    </source>
</evidence>
<accession>A0A840I0Z2</accession>
<proteinExistence type="inferred from homology"/>
<dbReference type="AlphaFoldDB" id="A0A840I0Z2"/>
<keyword evidence="5 14" id="KW-0808">Transferase</keyword>
<dbReference type="GO" id="GO:0004743">
    <property type="term" value="F:pyruvate kinase activity"/>
    <property type="evidence" value="ECO:0007669"/>
    <property type="project" value="UniProtKB-UniRule"/>
</dbReference>